<keyword evidence="3" id="KW-0539">Nucleus</keyword>
<gene>
    <name evidence="5" type="primary">THOC5_1</name>
    <name evidence="5" type="ORF">ATANTOWER_024013</name>
</gene>
<comment type="similarity">
    <text evidence="2">Belongs to the THOC5 family.</text>
</comment>
<comment type="subcellular location">
    <subcellularLocation>
        <location evidence="1">Nucleus</location>
    </subcellularLocation>
</comment>
<evidence type="ECO:0000256" key="1">
    <source>
        <dbReference type="ARBA" id="ARBA00004123"/>
    </source>
</evidence>
<accession>A0ABU7BUF8</accession>
<dbReference type="PANTHER" id="PTHR13375">
    <property type="entry name" value="FMS INTERACTING PROTEIN"/>
    <property type="match status" value="1"/>
</dbReference>
<dbReference type="PANTHER" id="PTHR13375:SF3">
    <property type="entry name" value="THO COMPLEX SUBUNIT 5 HOMOLOG"/>
    <property type="match status" value="1"/>
</dbReference>
<evidence type="ECO:0000256" key="2">
    <source>
        <dbReference type="ARBA" id="ARBA00008044"/>
    </source>
</evidence>
<dbReference type="EMBL" id="JAHUTI010064408">
    <property type="protein sequence ID" value="MED6253195.1"/>
    <property type="molecule type" value="Genomic_DNA"/>
</dbReference>
<organism evidence="5 6">
    <name type="scientific">Ataeniobius toweri</name>
    <dbReference type="NCBI Taxonomy" id="208326"/>
    <lineage>
        <taxon>Eukaryota</taxon>
        <taxon>Metazoa</taxon>
        <taxon>Chordata</taxon>
        <taxon>Craniata</taxon>
        <taxon>Vertebrata</taxon>
        <taxon>Euteleostomi</taxon>
        <taxon>Actinopterygii</taxon>
        <taxon>Neopterygii</taxon>
        <taxon>Teleostei</taxon>
        <taxon>Neoteleostei</taxon>
        <taxon>Acanthomorphata</taxon>
        <taxon>Ovalentaria</taxon>
        <taxon>Atherinomorphae</taxon>
        <taxon>Cyprinodontiformes</taxon>
        <taxon>Goodeidae</taxon>
        <taxon>Ataeniobius</taxon>
    </lineage>
</organism>
<dbReference type="Proteomes" id="UP001345963">
    <property type="component" value="Unassembled WGS sequence"/>
</dbReference>
<evidence type="ECO:0000256" key="4">
    <source>
        <dbReference type="SAM" id="MobiDB-lite"/>
    </source>
</evidence>
<dbReference type="Pfam" id="PF09766">
    <property type="entry name" value="FmiP_Thoc5"/>
    <property type="match status" value="1"/>
</dbReference>
<proteinExistence type="inferred from homology"/>
<protein>
    <submittedName>
        <fullName evidence="5">THO complex subunit 5</fullName>
    </submittedName>
</protein>
<name>A0ABU7BUF8_9TELE</name>
<evidence type="ECO:0000256" key="3">
    <source>
        <dbReference type="ARBA" id="ARBA00023242"/>
    </source>
</evidence>
<evidence type="ECO:0000313" key="6">
    <source>
        <dbReference type="Proteomes" id="UP001345963"/>
    </source>
</evidence>
<feature type="compositionally biased region" description="Acidic residues" evidence="4">
    <location>
        <begin position="161"/>
        <end position="175"/>
    </location>
</feature>
<sequence length="250" mass="28669">MKKFKRSKHEEIDLVSEEEFYQDAPQEISRPNLTKNDPHQLTLARLDWELEQRKRLAEKYKESQSTKEKIQKSIEVKKEHLRSLQPGLNAIMQASLPVQDYLSMPFEKTQKQAEIAHHLPPPLYVLFVQANAYGQACDKNLNVSISGDVDEARALSKPPDDSQDDESDSDAEEEQEKTKRRRPTTGGQLDDKRREMLKRHPLSLSLDLQCKDGSNLHLYFFYLMNLNILTVKTKVSTSTDLNTAISAGCV</sequence>
<reference evidence="5 6" key="1">
    <citation type="submission" date="2021-07" db="EMBL/GenBank/DDBJ databases">
        <authorList>
            <person name="Palmer J.M."/>
        </authorList>
    </citation>
    <scope>NUCLEOTIDE SEQUENCE [LARGE SCALE GENOMIC DNA]</scope>
    <source>
        <strain evidence="5 6">AT_MEX2019</strain>
        <tissue evidence="5">Muscle</tissue>
    </source>
</reference>
<keyword evidence="6" id="KW-1185">Reference proteome</keyword>
<comment type="caution">
    <text evidence="5">The sequence shown here is derived from an EMBL/GenBank/DDBJ whole genome shotgun (WGS) entry which is preliminary data.</text>
</comment>
<evidence type="ECO:0000313" key="5">
    <source>
        <dbReference type="EMBL" id="MED6253195.1"/>
    </source>
</evidence>
<dbReference type="InterPro" id="IPR019163">
    <property type="entry name" value="THO_Thoc5"/>
</dbReference>
<feature type="region of interest" description="Disordered" evidence="4">
    <location>
        <begin position="152"/>
        <end position="194"/>
    </location>
</feature>